<proteinExistence type="predicted"/>
<keyword evidence="2" id="KW-1185">Reference proteome</keyword>
<reference evidence="1 2" key="1">
    <citation type="submission" date="2024-05" db="EMBL/GenBank/DDBJ databases">
        <authorList>
            <person name="Wallberg A."/>
        </authorList>
    </citation>
    <scope>NUCLEOTIDE SEQUENCE [LARGE SCALE GENOMIC DNA]</scope>
</reference>
<organism evidence="1 2">
    <name type="scientific">Meganyctiphanes norvegica</name>
    <name type="common">Northern krill</name>
    <name type="synonym">Thysanopoda norvegica</name>
    <dbReference type="NCBI Taxonomy" id="48144"/>
    <lineage>
        <taxon>Eukaryota</taxon>
        <taxon>Metazoa</taxon>
        <taxon>Ecdysozoa</taxon>
        <taxon>Arthropoda</taxon>
        <taxon>Crustacea</taxon>
        <taxon>Multicrustacea</taxon>
        <taxon>Malacostraca</taxon>
        <taxon>Eumalacostraca</taxon>
        <taxon>Eucarida</taxon>
        <taxon>Euphausiacea</taxon>
        <taxon>Euphausiidae</taxon>
        <taxon>Meganyctiphanes</taxon>
    </lineage>
</organism>
<name>A0AAV2PKN9_MEGNR</name>
<accession>A0AAV2PKN9</accession>
<evidence type="ECO:0008006" key="3">
    <source>
        <dbReference type="Google" id="ProtNLM"/>
    </source>
</evidence>
<dbReference type="Proteomes" id="UP001497623">
    <property type="component" value="Unassembled WGS sequence"/>
</dbReference>
<evidence type="ECO:0000313" key="1">
    <source>
        <dbReference type="EMBL" id="CAL4059443.1"/>
    </source>
</evidence>
<gene>
    <name evidence="1" type="ORF">MNOR_LOCUS565</name>
</gene>
<sequence>MASWTYNSQLEQPAFLDGYNVVCRNDYSGDRELYWELPFISCKFINVSNNNITMKRAADILGVPQATLYGRYQKYKKMKKEEESSSSKSSSSLALLSDKRSQYLLNLSP</sequence>
<protein>
    <recommendedName>
        <fullName evidence="3">DNA binding HTH domain-containing protein</fullName>
    </recommendedName>
</protein>
<evidence type="ECO:0000313" key="2">
    <source>
        <dbReference type="Proteomes" id="UP001497623"/>
    </source>
</evidence>
<comment type="caution">
    <text evidence="1">The sequence shown here is derived from an EMBL/GenBank/DDBJ whole genome shotgun (WGS) entry which is preliminary data.</text>
</comment>
<dbReference type="AlphaFoldDB" id="A0AAV2PKN9"/>
<dbReference type="EMBL" id="CAXKWB010000131">
    <property type="protein sequence ID" value="CAL4059443.1"/>
    <property type="molecule type" value="Genomic_DNA"/>
</dbReference>